<reference evidence="9 10" key="1">
    <citation type="journal article" date="2020" name="Nature">
        <title>Bacterial chemolithoautotrophy via manganese oxidation.</title>
        <authorList>
            <person name="Yu H."/>
            <person name="Leadbetter J.R."/>
        </authorList>
    </citation>
    <scope>NUCLEOTIDE SEQUENCE [LARGE SCALE GENOMIC DNA]</scope>
    <source>
        <strain evidence="9 10">RBP-1</strain>
    </source>
</reference>
<keyword evidence="3" id="KW-1003">Cell membrane</keyword>
<dbReference type="Gene3D" id="3.30.240.20">
    <property type="entry name" value="bsu07140 like domains"/>
    <property type="match status" value="1"/>
</dbReference>
<name>A0A7X6DGX4_9BURK</name>
<gene>
    <name evidence="9" type="ORF">RAMLITH_14100</name>
</gene>
<evidence type="ECO:0000256" key="1">
    <source>
        <dbReference type="ARBA" id="ARBA00004651"/>
    </source>
</evidence>
<dbReference type="PANTHER" id="PTHR34582:SF6">
    <property type="entry name" value="UPF0702 TRANSMEMBRANE PROTEIN YCAP"/>
    <property type="match status" value="1"/>
</dbReference>
<dbReference type="Pfam" id="PF04239">
    <property type="entry name" value="DUF421"/>
    <property type="match status" value="1"/>
</dbReference>
<accession>A0A7X6DGX4</accession>
<protein>
    <submittedName>
        <fullName evidence="9">DUF421 domain-containing protein</fullName>
    </submittedName>
</protein>
<dbReference type="EMBL" id="VTOX01000004">
    <property type="protein sequence ID" value="NKE66959.1"/>
    <property type="molecule type" value="Genomic_DNA"/>
</dbReference>
<dbReference type="AlphaFoldDB" id="A0A7X6DGX4"/>
<evidence type="ECO:0000256" key="6">
    <source>
        <dbReference type="ARBA" id="ARBA00023136"/>
    </source>
</evidence>
<evidence type="ECO:0000256" key="5">
    <source>
        <dbReference type="ARBA" id="ARBA00022989"/>
    </source>
</evidence>
<evidence type="ECO:0000256" key="3">
    <source>
        <dbReference type="ARBA" id="ARBA00022475"/>
    </source>
</evidence>
<evidence type="ECO:0000256" key="4">
    <source>
        <dbReference type="ARBA" id="ARBA00022692"/>
    </source>
</evidence>
<keyword evidence="10" id="KW-1185">Reference proteome</keyword>
<comment type="caution">
    <text evidence="9">The sequence shown here is derived from an EMBL/GenBank/DDBJ whole genome shotgun (WGS) entry which is preliminary data.</text>
</comment>
<evidence type="ECO:0000313" key="9">
    <source>
        <dbReference type="EMBL" id="NKE66959.1"/>
    </source>
</evidence>
<evidence type="ECO:0000259" key="8">
    <source>
        <dbReference type="Pfam" id="PF04239"/>
    </source>
</evidence>
<keyword evidence="6" id="KW-0472">Membrane</keyword>
<dbReference type="GO" id="GO:0005886">
    <property type="term" value="C:plasma membrane"/>
    <property type="evidence" value="ECO:0007669"/>
    <property type="project" value="UniProtKB-SubCell"/>
</dbReference>
<dbReference type="Proteomes" id="UP000521868">
    <property type="component" value="Unassembled WGS sequence"/>
</dbReference>
<feature type="region of interest" description="Disordered" evidence="7">
    <location>
        <begin position="131"/>
        <end position="152"/>
    </location>
</feature>
<proteinExistence type="inferred from homology"/>
<dbReference type="PANTHER" id="PTHR34582">
    <property type="entry name" value="UPF0702 TRANSMEMBRANE PROTEIN YCAP"/>
    <property type="match status" value="1"/>
</dbReference>
<organism evidence="9 10">
    <name type="scientific">Ramlibacter lithotrophicus</name>
    <dbReference type="NCBI Taxonomy" id="2606681"/>
    <lineage>
        <taxon>Bacteria</taxon>
        <taxon>Pseudomonadati</taxon>
        <taxon>Pseudomonadota</taxon>
        <taxon>Betaproteobacteria</taxon>
        <taxon>Burkholderiales</taxon>
        <taxon>Comamonadaceae</taxon>
        <taxon>Ramlibacter</taxon>
    </lineage>
</organism>
<dbReference type="InterPro" id="IPR023090">
    <property type="entry name" value="UPF0702_alpha/beta_dom_sf"/>
</dbReference>
<evidence type="ECO:0000313" key="10">
    <source>
        <dbReference type="Proteomes" id="UP000521868"/>
    </source>
</evidence>
<comment type="subcellular location">
    <subcellularLocation>
        <location evidence="1">Cell membrane</location>
        <topology evidence="1">Multi-pass membrane protein</topology>
    </subcellularLocation>
</comment>
<comment type="similarity">
    <text evidence="2">Belongs to the UPF0702 family.</text>
</comment>
<evidence type="ECO:0000256" key="2">
    <source>
        <dbReference type="ARBA" id="ARBA00006448"/>
    </source>
</evidence>
<evidence type="ECO:0000256" key="7">
    <source>
        <dbReference type="SAM" id="MobiDB-lite"/>
    </source>
</evidence>
<keyword evidence="4" id="KW-0812">Transmembrane</keyword>
<keyword evidence="5" id="KW-1133">Transmembrane helix</keyword>
<dbReference type="InterPro" id="IPR007353">
    <property type="entry name" value="DUF421"/>
</dbReference>
<feature type="domain" description="YetF C-terminal" evidence="8">
    <location>
        <begin position="70"/>
        <end position="140"/>
    </location>
</feature>
<sequence>MYWFLFLLFRFVLRRDVGSIGIADVLLLVLIADAAQNAMAGSYESITEGCLLVATIAGWNWLVDFATWRFASLRRVLEPQPLPLVRDGRLLRRNMRREFITVEELMSQLREHGLDSLEQVKAATMENDGQISVIRRDGASPPVPSARKHPPG</sequence>